<dbReference type="RefSeq" id="WP_185669549.1">
    <property type="nucleotide sequence ID" value="NZ_JABBJF010000029.1"/>
</dbReference>
<reference evidence="1 2" key="1">
    <citation type="submission" date="2020-04" db="EMBL/GenBank/DDBJ databases">
        <title>The draft genome of Kluyvera sichuanensis strain SCKS090646.</title>
        <authorList>
            <person name="Wei L."/>
            <person name="Liu L."/>
            <person name="Feng Y."/>
            <person name="Zong Z."/>
        </authorList>
    </citation>
    <scope>NUCLEOTIDE SEQUENCE [LARGE SCALE GENOMIC DNA]</scope>
    <source>
        <strain evidence="1 2">090646</strain>
    </source>
</reference>
<evidence type="ECO:0000313" key="1">
    <source>
        <dbReference type="EMBL" id="MBC1188345.1"/>
    </source>
</evidence>
<dbReference type="Pfam" id="PF06042">
    <property type="entry name" value="NTP_transf_6"/>
    <property type="match status" value="1"/>
</dbReference>
<organism evidence="1 2">
    <name type="scientific">Kluyvera sichuanensis</name>
    <dbReference type="NCBI Taxonomy" id="2725494"/>
    <lineage>
        <taxon>Bacteria</taxon>
        <taxon>Pseudomonadati</taxon>
        <taxon>Pseudomonadota</taxon>
        <taxon>Gammaproteobacteria</taxon>
        <taxon>Enterobacterales</taxon>
        <taxon>Enterobacteriaceae</taxon>
        <taxon>Kluyvera</taxon>
    </lineage>
</organism>
<dbReference type="InterPro" id="IPR009267">
    <property type="entry name" value="NTP_transf_6"/>
</dbReference>
<sequence length="186" mass="21238">MPYQETLQRLLLADPGRMQALHAVQTLGLRDGWIGAGFVREAVWDHLHGFSPRPVAGDVDVVFFDENQCSPDEDRRLEEKLRQLTSAFDWSVKNQARMHHHNGNSPYDSTEHALSFWPETATAVAVRIASSGLIESIAPYGLHDLFGLRLRPTPPFERDKLAVFRERVAIKRWLERYPQLQLVKAA</sequence>
<dbReference type="PANTHER" id="PTHR39166">
    <property type="entry name" value="BLL1166 PROTEIN"/>
    <property type="match status" value="1"/>
</dbReference>
<gene>
    <name evidence="1" type="ORF">HII27_21860</name>
</gene>
<dbReference type="Proteomes" id="UP000607331">
    <property type="component" value="Unassembled WGS sequence"/>
</dbReference>
<comment type="caution">
    <text evidence="1">The sequence shown here is derived from an EMBL/GenBank/DDBJ whole genome shotgun (WGS) entry which is preliminary data.</text>
</comment>
<protein>
    <submittedName>
        <fullName evidence="1">Nucleotidyltransferase family protein</fullName>
    </submittedName>
</protein>
<accession>A0ABR6RZ71</accession>
<evidence type="ECO:0000313" key="2">
    <source>
        <dbReference type="Proteomes" id="UP000607331"/>
    </source>
</evidence>
<dbReference type="EMBL" id="JABBJF010000029">
    <property type="protein sequence ID" value="MBC1188345.1"/>
    <property type="molecule type" value="Genomic_DNA"/>
</dbReference>
<name>A0ABR6RZ71_9ENTR</name>
<dbReference type="PANTHER" id="PTHR39166:SF1">
    <property type="entry name" value="BLL1166 PROTEIN"/>
    <property type="match status" value="1"/>
</dbReference>
<keyword evidence="2" id="KW-1185">Reference proteome</keyword>
<proteinExistence type="predicted"/>